<accession>A0A517V6C9</accession>
<dbReference type="RefSeq" id="WP_145223738.1">
    <property type="nucleotide sequence ID" value="NZ_CP036343.1"/>
</dbReference>
<dbReference type="AlphaFoldDB" id="A0A517V6C9"/>
<dbReference type="SUPFAM" id="SSF63829">
    <property type="entry name" value="Calcium-dependent phosphotriesterase"/>
    <property type="match status" value="1"/>
</dbReference>
<protein>
    <submittedName>
        <fullName evidence="1">Uncharacterized protein</fullName>
    </submittedName>
</protein>
<dbReference type="OrthoDB" id="304912at2"/>
<dbReference type="KEGG" id="gax:Pan161_01830"/>
<reference evidence="1 2" key="1">
    <citation type="submission" date="2019-02" db="EMBL/GenBank/DDBJ databases">
        <title>Deep-cultivation of Planctomycetes and their phenomic and genomic characterization uncovers novel biology.</title>
        <authorList>
            <person name="Wiegand S."/>
            <person name="Jogler M."/>
            <person name="Boedeker C."/>
            <person name="Pinto D."/>
            <person name="Vollmers J."/>
            <person name="Rivas-Marin E."/>
            <person name="Kohn T."/>
            <person name="Peeters S.H."/>
            <person name="Heuer A."/>
            <person name="Rast P."/>
            <person name="Oberbeckmann S."/>
            <person name="Bunk B."/>
            <person name="Jeske O."/>
            <person name="Meyerdierks A."/>
            <person name="Storesund J.E."/>
            <person name="Kallscheuer N."/>
            <person name="Luecker S."/>
            <person name="Lage O.M."/>
            <person name="Pohl T."/>
            <person name="Merkel B.J."/>
            <person name="Hornburger P."/>
            <person name="Mueller R.-W."/>
            <person name="Bruemmer F."/>
            <person name="Labrenz M."/>
            <person name="Spormann A.M."/>
            <person name="Op den Camp H."/>
            <person name="Overmann J."/>
            <person name="Amann R."/>
            <person name="Jetten M.S.M."/>
            <person name="Mascher T."/>
            <person name="Medema M.H."/>
            <person name="Devos D.P."/>
            <person name="Kaster A.-K."/>
            <person name="Ovreas L."/>
            <person name="Rohde M."/>
            <person name="Galperin M.Y."/>
            <person name="Jogler C."/>
        </authorList>
    </citation>
    <scope>NUCLEOTIDE SEQUENCE [LARGE SCALE GENOMIC DNA]</scope>
    <source>
        <strain evidence="1 2">Pan161</strain>
    </source>
</reference>
<dbReference type="Proteomes" id="UP000316855">
    <property type="component" value="Chromosome"/>
</dbReference>
<dbReference type="EMBL" id="CP036343">
    <property type="protein sequence ID" value="QDT88567.1"/>
    <property type="molecule type" value="Genomic_DNA"/>
</dbReference>
<evidence type="ECO:0000313" key="1">
    <source>
        <dbReference type="EMBL" id="QDT88567.1"/>
    </source>
</evidence>
<proteinExistence type="predicted"/>
<sequence>MSEKIRARPLADFETVIGNRNLITVTVGPRLNPIMLSLGKLPDYRQENSGGASFAKKKSETLNDYRIHYYAGEDWFTVDLTPTLENFHSVQPIGDQNWLLVRCRASGDQDRNAHVYDASGKHVRCFPAGDGIEDVQVTKDSKIWISYFDEGVFGDCELSRSGLVCLDHVGEQVFDFRAVCIEADPIIDCYALNVCSSHETWLYYYTDFPVVRITDHKVNGIWRNLPVSGSNAFAVSKGNVLFSGGYNNRTDLIKVYLPTNQLRKIQPITENGKAIKDFSAFGRSHSLYLSTEKSLFVVDANFC</sequence>
<organism evidence="1 2">
    <name type="scientific">Gimesia algae</name>
    <dbReference type="NCBI Taxonomy" id="2527971"/>
    <lineage>
        <taxon>Bacteria</taxon>
        <taxon>Pseudomonadati</taxon>
        <taxon>Planctomycetota</taxon>
        <taxon>Planctomycetia</taxon>
        <taxon>Planctomycetales</taxon>
        <taxon>Planctomycetaceae</taxon>
        <taxon>Gimesia</taxon>
    </lineage>
</organism>
<keyword evidence="2" id="KW-1185">Reference proteome</keyword>
<evidence type="ECO:0000313" key="2">
    <source>
        <dbReference type="Proteomes" id="UP000316855"/>
    </source>
</evidence>
<gene>
    <name evidence="1" type="ORF">Pan161_01830</name>
</gene>
<name>A0A517V6C9_9PLAN</name>